<dbReference type="InterPro" id="IPR013108">
    <property type="entry name" value="Amidohydro_3"/>
</dbReference>
<name>A0ABW8KXX5_9GAMM</name>
<gene>
    <name evidence="2" type="ORF">ACI2JU_12300</name>
</gene>
<protein>
    <submittedName>
        <fullName evidence="2">Amidohydrolase family protein</fullName>
    </submittedName>
</protein>
<dbReference type="RefSeq" id="WP_404675574.1">
    <property type="nucleotide sequence ID" value="NZ_JBJDOT010000015.1"/>
</dbReference>
<sequence>MMRHDISQSADTIIYQAKVFDGLGNAPQYMDVAIKGEHIVALGELSQWQATHTIMANGLCLAPGFIDVHTHDDLELLRNPAMAAKISQGVTTVITGNCGISAAPAKLTADAPDPMNLLGEKAEFTFAQMRDYIDAFNVQKANVNVAALVGHTTLRNNVMDDLLRPATLDEIAAMQLQLDEAITQGALGLSTGLAYRNAQCAPEQEVQAFGAILQKHDALYTTHLRTEFDAVLEAMDEAFAMEQKFGIKVIISHLKCAGKNNWGRAPELLAKFAAQGEHSKCSCDAYPYAASSSTLDLNQVTDDFDIFITWSDAHPAMAEQLLADIAKQWDVSLLDAAEKLQPAGAVYHGLNEDDVNTILAFDKTMIGSDGLPCDPHPHPRLWGSFPRVLGHYSREQGIFSLATAIHKMTGLSAANYRLANRGVIKVGNFADLVLFDDNEIIDNATFVDPELAASGIHRVWTNGQATLIDKHILPAYSGKFLTSLGASKDD</sequence>
<dbReference type="SUPFAM" id="SSF51338">
    <property type="entry name" value="Composite domain of metallo-dependent hydrolases"/>
    <property type="match status" value="1"/>
</dbReference>
<evidence type="ECO:0000313" key="2">
    <source>
        <dbReference type="EMBL" id="MFK3864644.1"/>
    </source>
</evidence>
<reference evidence="2 3" key="1">
    <citation type="submission" date="2024-11" db="EMBL/GenBank/DDBJ databases">
        <title>The Natural Products Discovery Center: Release of the First 8490 Sequenced Strains for Exploring Actinobacteria Biosynthetic Diversity.</title>
        <authorList>
            <person name="Kalkreuter E."/>
            <person name="Kautsar S.A."/>
            <person name="Yang D."/>
            <person name="Bader C.D."/>
            <person name="Teijaro C.N."/>
            <person name="Fluegel L."/>
            <person name="Davis C.M."/>
            <person name="Simpson J.R."/>
            <person name="Lauterbach L."/>
            <person name="Steele A.D."/>
            <person name="Gui C."/>
            <person name="Meng S."/>
            <person name="Li G."/>
            <person name="Viehrig K."/>
            <person name="Ye F."/>
            <person name="Su P."/>
            <person name="Kiefer A.F."/>
            <person name="Nichols A."/>
            <person name="Cepeda A.J."/>
            <person name="Yan W."/>
            <person name="Fan B."/>
            <person name="Jiang Y."/>
            <person name="Adhikari A."/>
            <person name="Zheng C.-J."/>
            <person name="Schuster L."/>
            <person name="Cowan T.M."/>
            <person name="Smanski M.J."/>
            <person name="Chevrette M.G."/>
            <person name="De Carvalho L.P.S."/>
            <person name="Shen B."/>
        </authorList>
    </citation>
    <scope>NUCLEOTIDE SEQUENCE [LARGE SCALE GENOMIC DNA]</scope>
    <source>
        <strain evidence="2 3">NPDC078403</strain>
    </source>
</reference>
<dbReference type="Proteomes" id="UP001620262">
    <property type="component" value="Unassembled WGS sequence"/>
</dbReference>
<dbReference type="InterPro" id="IPR023100">
    <property type="entry name" value="D-aminoacylase_insert_dom_sf"/>
</dbReference>
<dbReference type="Gene3D" id="3.30.1490.130">
    <property type="entry name" value="D-aminoacylase. Domain 3"/>
    <property type="match status" value="1"/>
</dbReference>
<dbReference type="SUPFAM" id="SSF51556">
    <property type="entry name" value="Metallo-dependent hydrolases"/>
    <property type="match status" value="1"/>
</dbReference>
<dbReference type="PANTHER" id="PTHR11647">
    <property type="entry name" value="HYDRANTOINASE/DIHYDROPYRIMIDINASE FAMILY MEMBER"/>
    <property type="match status" value="1"/>
</dbReference>
<dbReference type="Gene3D" id="2.30.40.10">
    <property type="entry name" value="Urease, subunit C, domain 1"/>
    <property type="match status" value="1"/>
</dbReference>
<dbReference type="InterPro" id="IPR011059">
    <property type="entry name" value="Metal-dep_hydrolase_composite"/>
</dbReference>
<dbReference type="Gene3D" id="3.20.20.140">
    <property type="entry name" value="Metal-dependent hydrolases"/>
    <property type="match status" value="1"/>
</dbReference>
<dbReference type="EMBL" id="JBJDOT010000015">
    <property type="protein sequence ID" value="MFK3864644.1"/>
    <property type="molecule type" value="Genomic_DNA"/>
</dbReference>
<proteinExistence type="predicted"/>
<dbReference type="InterPro" id="IPR032466">
    <property type="entry name" value="Metal_Hydrolase"/>
</dbReference>
<evidence type="ECO:0000313" key="3">
    <source>
        <dbReference type="Proteomes" id="UP001620262"/>
    </source>
</evidence>
<dbReference type="Pfam" id="PF07969">
    <property type="entry name" value="Amidohydro_3"/>
    <property type="match status" value="1"/>
</dbReference>
<comment type="caution">
    <text evidence="2">The sequence shown here is derived from an EMBL/GenBank/DDBJ whole genome shotgun (WGS) entry which is preliminary data.</text>
</comment>
<evidence type="ECO:0000259" key="1">
    <source>
        <dbReference type="Pfam" id="PF07969"/>
    </source>
</evidence>
<organism evidence="2 3">
    <name type="scientific">Pseudoalteromonas rhizosphaerae</name>
    <dbReference type="NCBI Taxonomy" id="2518973"/>
    <lineage>
        <taxon>Bacteria</taxon>
        <taxon>Pseudomonadati</taxon>
        <taxon>Pseudomonadota</taxon>
        <taxon>Gammaproteobacteria</taxon>
        <taxon>Alteromonadales</taxon>
        <taxon>Pseudoalteromonadaceae</taxon>
        <taxon>Pseudoalteromonas</taxon>
    </lineage>
</organism>
<dbReference type="PANTHER" id="PTHR11647:SF1">
    <property type="entry name" value="COLLAPSIN RESPONSE MEDIATOR PROTEIN"/>
    <property type="match status" value="1"/>
</dbReference>
<keyword evidence="3" id="KW-1185">Reference proteome</keyword>
<dbReference type="CDD" id="cd01297">
    <property type="entry name" value="D-aminoacylase"/>
    <property type="match status" value="1"/>
</dbReference>
<feature type="domain" description="Amidohydrolase 3" evidence="1">
    <location>
        <begin position="56"/>
        <end position="464"/>
    </location>
</feature>
<dbReference type="InterPro" id="IPR050378">
    <property type="entry name" value="Metallo-dep_Hydrolases_sf"/>
</dbReference>
<accession>A0ABW8KXX5</accession>